<dbReference type="EMBL" id="ML996688">
    <property type="protein sequence ID" value="KAF2404478.1"/>
    <property type="molecule type" value="Genomic_DNA"/>
</dbReference>
<protein>
    <submittedName>
        <fullName evidence="2">Uncharacterized protein</fullName>
    </submittedName>
</protein>
<evidence type="ECO:0000256" key="1">
    <source>
        <dbReference type="SAM" id="MobiDB-lite"/>
    </source>
</evidence>
<keyword evidence="3" id="KW-1185">Reference proteome</keyword>
<name>A0A6G1I847_9PEZI</name>
<evidence type="ECO:0000313" key="3">
    <source>
        <dbReference type="Proteomes" id="UP000799640"/>
    </source>
</evidence>
<organism evidence="2 3">
    <name type="scientific">Trichodelitschia bisporula</name>
    <dbReference type="NCBI Taxonomy" id="703511"/>
    <lineage>
        <taxon>Eukaryota</taxon>
        <taxon>Fungi</taxon>
        <taxon>Dikarya</taxon>
        <taxon>Ascomycota</taxon>
        <taxon>Pezizomycotina</taxon>
        <taxon>Dothideomycetes</taxon>
        <taxon>Dothideomycetes incertae sedis</taxon>
        <taxon>Phaeotrichales</taxon>
        <taxon>Phaeotrichaceae</taxon>
        <taxon>Trichodelitschia</taxon>
    </lineage>
</organism>
<proteinExistence type="predicted"/>
<evidence type="ECO:0000313" key="2">
    <source>
        <dbReference type="EMBL" id="KAF2404478.1"/>
    </source>
</evidence>
<sequence length="180" mass="19920">MQAPRQRSTGLDAEYAPRCKLPFASLTLLALALFSSQAGLSLPPRHLARLRQPQAAHTALMSRYCTTCIVAETYSSDIRQPFSNPHPHAKRRGATKSWNRVPVEHGEQRSPSCPQTLTRRLQFSYVSFRSFPYASTSSLGVARKSRESSGLVAMVQYCGTGIRLLSLTPSLSPSRADLRE</sequence>
<feature type="region of interest" description="Disordered" evidence="1">
    <location>
        <begin position="81"/>
        <end position="113"/>
    </location>
</feature>
<dbReference type="Proteomes" id="UP000799640">
    <property type="component" value="Unassembled WGS sequence"/>
</dbReference>
<reference evidence="2" key="1">
    <citation type="journal article" date="2020" name="Stud. Mycol.">
        <title>101 Dothideomycetes genomes: a test case for predicting lifestyles and emergence of pathogens.</title>
        <authorList>
            <person name="Haridas S."/>
            <person name="Albert R."/>
            <person name="Binder M."/>
            <person name="Bloem J."/>
            <person name="Labutti K."/>
            <person name="Salamov A."/>
            <person name="Andreopoulos B."/>
            <person name="Baker S."/>
            <person name="Barry K."/>
            <person name="Bills G."/>
            <person name="Bluhm B."/>
            <person name="Cannon C."/>
            <person name="Castanera R."/>
            <person name="Culley D."/>
            <person name="Daum C."/>
            <person name="Ezra D."/>
            <person name="Gonzalez J."/>
            <person name="Henrissat B."/>
            <person name="Kuo A."/>
            <person name="Liang C."/>
            <person name="Lipzen A."/>
            <person name="Lutzoni F."/>
            <person name="Magnuson J."/>
            <person name="Mondo S."/>
            <person name="Nolan M."/>
            <person name="Ohm R."/>
            <person name="Pangilinan J."/>
            <person name="Park H.-J."/>
            <person name="Ramirez L."/>
            <person name="Alfaro M."/>
            <person name="Sun H."/>
            <person name="Tritt A."/>
            <person name="Yoshinaga Y."/>
            <person name="Zwiers L.-H."/>
            <person name="Turgeon B."/>
            <person name="Goodwin S."/>
            <person name="Spatafora J."/>
            <person name="Crous P."/>
            <person name="Grigoriev I."/>
        </authorList>
    </citation>
    <scope>NUCLEOTIDE SEQUENCE</scope>
    <source>
        <strain evidence="2">CBS 262.69</strain>
    </source>
</reference>
<accession>A0A6G1I847</accession>
<dbReference type="AlphaFoldDB" id="A0A6G1I847"/>
<gene>
    <name evidence="2" type="ORF">EJ06DRAFT_206181</name>
</gene>